<accession>A0A7X0BV30</accession>
<keyword evidence="1" id="KW-0472">Membrane</keyword>
<keyword evidence="1" id="KW-1133">Transmembrane helix</keyword>
<sequence>MRAVRDDDDFNDFDEVRPRVTPLQRQRRLAFEIALGIWLGGVSLAATAAGLWLALGQLALGTLSLG</sequence>
<dbReference type="RefSeq" id="WP_184685049.1">
    <property type="nucleotide sequence ID" value="NZ_JACHLL010000006.1"/>
</dbReference>
<gene>
    <name evidence="2" type="ORF">HNP49_003276</name>
</gene>
<keyword evidence="3" id="KW-1185">Reference proteome</keyword>
<name>A0A7X0BV30_9PSED</name>
<dbReference type="EMBL" id="JACHLL010000006">
    <property type="protein sequence ID" value="MBB6343088.1"/>
    <property type="molecule type" value="Genomic_DNA"/>
</dbReference>
<dbReference type="AlphaFoldDB" id="A0A7X0BV30"/>
<protein>
    <submittedName>
        <fullName evidence="2">Uncharacterized protein</fullName>
    </submittedName>
</protein>
<comment type="caution">
    <text evidence="2">The sequence shown here is derived from an EMBL/GenBank/DDBJ whole genome shotgun (WGS) entry which is preliminary data.</text>
</comment>
<feature type="transmembrane region" description="Helical" evidence="1">
    <location>
        <begin position="29"/>
        <end position="55"/>
    </location>
</feature>
<proteinExistence type="predicted"/>
<dbReference type="Proteomes" id="UP000557193">
    <property type="component" value="Unassembled WGS sequence"/>
</dbReference>
<organism evidence="2 3">
    <name type="scientific">Pseudomonas fluvialis</name>
    <dbReference type="NCBI Taxonomy" id="1793966"/>
    <lineage>
        <taxon>Bacteria</taxon>
        <taxon>Pseudomonadati</taxon>
        <taxon>Pseudomonadota</taxon>
        <taxon>Gammaproteobacteria</taxon>
        <taxon>Pseudomonadales</taxon>
        <taxon>Pseudomonadaceae</taxon>
        <taxon>Pseudomonas</taxon>
    </lineage>
</organism>
<keyword evidence="1" id="KW-0812">Transmembrane</keyword>
<evidence type="ECO:0000313" key="2">
    <source>
        <dbReference type="EMBL" id="MBB6343088.1"/>
    </source>
</evidence>
<evidence type="ECO:0000313" key="3">
    <source>
        <dbReference type="Proteomes" id="UP000557193"/>
    </source>
</evidence>
<reference evidence="2 3" key="1">
    <citation type="submission" date="2020-08" db="EMBL/GenBank/DDBJ databases">
        <title>Functional genomics of gut bacteria from endangered species of beetles.</title>
        <authorList>
            <person name="Carlos-Shanley C."/>
        </authorList>
    </citation>
    <scope>NUCLEOTIDE SEQUENCE [LARGE SCALE GENOMIC DNA]</scope>
    <source>
        <strain evidence="2 3">S00202</strain>
    </source>
</reference>
<evidence type="ECO:0000256" key="1">
    <source>
        <dbReference type="SAM" id="Phobius"/>
    </source>
</evidence>